<dbReference type="Pfam" id="PF07992">
    <property type="entry name" value="Pyr_redox_2"/>
    <property type="match status" value="1"/>
</dbReference>
<dbReference type="InterPro" id="IPR001155">
    <property type="entry name" value="OxRdtase_FMN_N"/>
</dbReference>
<evidence type="ECO:0000313" key="13">
    <source>
        <dbReference type="Proteomes" id="UP000193061"/>
    </source>
</evidence>
<evidence type="ECO:0000259" key="11">
    <source>
        <dbReference type="Pfam" id="PF07992"/>
    </source>
</evidence>
<dbReference type="Gene3D" id="3.20.20.70">
    <property type="entry name" value="Aldolase class I"/>
    <property type="match status" value="1"/>
</dbReference>
<keyword evidence="9" id="KW-0411">Iron-sulfur</keyword>
<dbReference type="GO" id="GO:0051536">
    <property type="term" value="F:iron-sulfur cluster binding"/>
    <property type="evidence" value="ECO:0007669"/>
    <property type="project" value="UniProtKB-KW"/>
</dbReference>
<dbReference type="Pfam" id="PF00724">
    <property type="entry name" value="Oxidored_FMN"/>
    <property type="match status" value="1"/>
</dbReference>
<dbReference type="PANTHER" id="PTHR42917">
    <property type="entry name" value="2,4-DIENOYL-COA REDUCTASE"/>
    <property type="match status" value="1"/>
</dbReference>
<dbReference type="Gene3D" id="3.50.50.60">
    <property type="entry name" value="FAD/NAD(P)-binding domain"/>
    <property type="match status" value="1"/>
</dbReference>
<evidence type="ECO:0000256" key="5">
    <source>
        <dbReference type="ARBA" id="ARBA00022643"/>
    </source>
</evidence>
<keyword evidence="5" id="KW-0288">FMN</keyword>
<evidence type="ECO:0000256" key="9">
    <source>
        <dbReference type="ARBA" id="ARBA00023014"/>
    </source>
</evidence>
<keyword evidence="4" id="KW-0285">Flavoprotein</keyword>
<dbReference type="GO" id="GO:0033543">
    <property type="term" value="P:fatty acid beta-oxidation, unsaturated, even number, reductase/isomerase pathway"/>
    <property type="evidence" value="ECO:0007669"/>
    <property type="project" value="TreeGrafter"/>
</dbReference>
<keyword evidence="7 12" id="KW-0560">Oxidoreductase</keyword>
<dbReference type="OrthoDB" id="9784632at2"/>
<dbReference type="InterPro" id="IPR036188">
    <property type="entry name" value="FAD/NAD-bd_sf"/>
</dbReference>
<dbReference type="SUPFAM" id="SSF51395">
    <property type="entry name" value="FMN-linked oxidoreductases"/>
    <property type="match status" value="1"/>
</dbReference>
<evidence type="ECO:0000256" key="4">
    <source>
        <dbReference type="ARBA" id="ARBA00022630"/>
    </source>
</evidence>
<evidence type="ECO:0000259" key="10">
    <source>
        <dbReference type="Pfam" id="PF00724"/>
    </source>
</evidence>
<dbReference type="Gene3D" id="3.40.50.720">
    <property type="entry name" value="NAD(P)-binding Rossmann-like Domain"/>
    <property type="match status" value="1"/>
</dbReference>
<dbReference type="GO" id="GO:0008168">
    <property type="term" value="F:methyltransferase activity"/>
    <property type="evidence" value="ECO:0007669"/>
    <property type="project" value="UniProtKB-KW"/>
</dbReference>
<dbReference type="PANTHER" id="PTHR42917:SF2">
    <property type="entry name" value="2,4-DIENOYL-COA REDUCTASE [(2E)-ENOYL-COA-PRODUCING]"/>
    <property type="match status" value="1"/>
</dbReference>
<dbReference type="InterPro" id="IPR013785">
    <property type="entry name" value="Aldolase_TIM"/>
</dbReference>
<organism evidence="12 13">
    <name type="scientific">Roseovarius albus</name>
    <dbReference type="NCBI Taxonomy" id="1247867"/>
    <lineage>
        <taxon>Bacteria</taxon>
        <taxon>Pseudomonadati</taxon>
        <taxon>Pseudomonadota</taxon>
        <taxon>Alphaproteobacteria</taxon>
        <taxon>Rhodobacterales</taxon>
        <taxon>Roseobacteraceae</taxon>
        <taxon>Roseovarius</taxon>
    </lineage>
</organism>
<evidence type="ECO:0000313" key="12">
    <source>
        <dbReference type="EMBL" id="SLN39418.1"/>
    </source>
</evidence>
<dbReference type="InterPro" id="IPR051793">
    <property type="entry name" value="NADH:flavin_oxidoreductase"/>
</dbReference>
<feature type="domain" description="FAD/NAD(P)-binding" evidence="11">
    <location>
        <begin position="388"/>
        <end position="630"/>
    </location>
</feature>
<evidence type="ECO:0000256" key="3">
    <source>
        <dbReference type="ARBA" id="ARBA00011048"/>
    </source>
</evidence>
<evidence type="ECO:0000256" key="8">
    <source>
        <dbReference type="ARBA" id="ARBA00023004"/>
    </source>
</evidence>
<keyword evidence="12" id="KW-0808">Transferase</keyword>
<name>A0A1X6Z3R5_9RHOB</name>
<keyword evidence="12" id="KW-0489">Methyltransferase</keyword>
<gene>
    <name evidence="12" type="primary">stcD_2</name>
    <name evidence="12" type="ORF">ROA7450_01873</name>
</gene>
<dbReference type="InterPro" id="IPR023753">
    <property type="entry name" value="FAD/NAD-binding_dom"/>
</dbReference>
<comment type="cofactor">
    <cofactor evidence="2">
        <name>[4Fe-4S] cluster</name>
        <dbReference type="ChEBI" id="CHEBI:49883"/>
    </cofactor>
</comment>
<dbReference type="PRINTS" id="PR00411">
    <property type="entry name" value="PNDRDTASEI"/>
</dbReference>
<dbReference type="AlphaFoldDB" id="A0A1X6Z3R5"/>
<dbReference type="SUPFAM" id="SSF51905">
    <property type="entry name" value="FAD/NAD(P)-binding domain"/>
    <property type="match status" value="1"/>
</dbReference>
<sequence>MRNDPLLQPFQLGHLTLRNRVVSTAHAPSFVEQGHPRDRYRLYHEEKAKGGIGLTIMGGSTNVSADSPSVFGQAYAGDDTIVPWLEKLAKGVQAHGSGAIIQLTHLGRRTVWDNAHWLPVMGPSAVRERAHRAVPKVMEQADIDRVIADFVAAALRVHQAGFDGIELLAHSHLLGQFISPMTNRRDDDYGGSLENRLRLIFQVLKAIRAELDTDFIIGMRLTGDEELENGLSGEECVTIAQLIERTGHVDYFNVLAGAPYDDLGLAGWVAPMGMPSAPHLPVAGRIRQEVNLPILHAGGISDTATARHAISSGAVDLVGMTRAHMADPHLVNKLMRGEEERIRPCVGLGYCVDRVNQGKAAVCGQNPATGREGHLPHVIAPSSSKRRAVIIGGGPAGMEAARVLAQRGHTVTLHEASDRLGGQLRLAAKGKTRRNVIGVSDWLESELSQLSVEIYLNSYVEEEEILSDAPELVVIAAGGLPNELDFSGAELATSSWDVLSGVARVSGSVLILDEIGDQPGAVIADALAGMGVQVTLATPDRAPHHELGPTTGAVALRDLYAQGIRYLSDTECAVLSRDGNQLRANLRNVLTGKVTETLFDHVVVENGTLPNDELYHALCSQSRNKGQIDISAWVEGGPVLPLVKLEEGFDLIRIGDAISSRNMAAAMHDALRICSHV</sequence>
<dbReference type="PRINTS" id="PR00368">
    <property type="entry name" value="FADPNR"/>
</dbReference>
<keyword evidence="8" id="KW-0408">Iron</keyword>
<comment type="similarity">
    <text evidence="3">In the N-terminal section; belongs to the NADH:flavin oxidoreductase/NADH oxidase family.</text>
</comment>
<dbReference type="Proteomes" id="UP000193061">
    <property type="component" value="Unassembled WGS sequence"/>
</dbReference>
<evidence type="ECO:0000256" key="6">
    <source>
        <dbReference type="ARBA" id="ARBA00022723"/>
    </source>
</evidence>
<keyword evidence="6" id="KW-0479">Metal-binding</keyword>
<protein>
    <submittedName>
        <fullName evidence="12">Putative N-methylproline demethylase</fullName>
        <ecNumber evidence="12">1.-.-.-</ecNumber>
    </submittedName>
</protein>
<dbReference type="CDD" id="cd04734">
    <property type="entry name" value="OYE_like_3_FMN"/>
    <property type="match status" value="1"/>
</dbReference>
<comment type="cofactor">
    <cofactor evidence="1">
        <name>FMN</name>
        <dbReference type="ChEBI" id="CHEBI:58210"/>
    </cofactor>
</comment>
<evidence type="ECO:0000256" key="7">
    <source>
        <dbReference type="ARBA" id="ARBA00023002"/>
    </source>
</evidence>
<dbReference type="GO" id="GO:0046872">
    <property type="term" value="F:metal ion binding"/>
    <property type="evidence" value="ECO:0007669"/>
    <property type="project" value="UniProtKB-KW"/>
</dbReference>
<accession>A0A1X6Z3R5</accession>
<dbReference type="EMBL" id="FWFX01000005">
    <property type="protein sequence ID" value="SLN39418.1"/>
    <property type="molecule type" value="Genomic_DNA"/>
</dbReference>
<dbReference type="RefSeq" id="WP_085805406.1">
    <property type="nucleotide sequence ID" value="NZ_FWFX01000005.1"/>
</dbReference>
<feature type="domain" description="NADH:flavin oxidoreductase/NADH oxidase N-terminal" evidence="10">
    <location>
        <begin position="6"/>
        <end position="338"/>
    </location>
</feature>
<dbReference type="GO" id="GO:0010181">
    <property type="term" value="F:FMN binding"/>
    <property type="evidence" value="ECO:0007669"/>
    <property type="project" value="InterPro"/>
</dbReference>
<dbReference type="GO" id="GO:0032259">
    <property type="term" value="P:methylation"/>
    <property type="evidence" value="ECO:0007669"/>
    <property type="project" value="UniProtKB-KW"/>
</dbReference>
<dbReference type="EC" id="1.-.-.-" evidence="12"/>
<proteinExistence type="inferred from homology"/>
<evidence type="ECO:0000256" key="2">
    <source>
        <dbReference type="ARBA" id="ARBA00001966"/>
    </source>
</evidence>
<keyword evidence="13" id="KW-1185">Reference proteome</keyword>
<reference evidence="12 13" key="1">
    <citation type="submission" date="2017-03" db="EMBL/GenBank/DDBJ databases">
        <authorList>
            <person name="Afonso C.L."/>
            <person name="Miller P.J."/>
            <person name="Scott M.A."/>
            <person name="Spackman E."/>
            <person name="Goraichik I."/>
            <person name="Dimitrov K.M."/>
            <person name="Suarez D.L."/>
            <person name="Swayne D.E."/>
        </authorList>
    </citation>
    <scope>NUCLEOTIDE SEQUENCE [LARGE SCALE GENOMIC DNA]</scope>
    <source>
        <strain evidence="12 13">CECT 7450</strain>
    </source>
</reference>
<evidence type="ECO:0000256" key="1">
    <source>
        <dbReference type="ARBA" id="ARBA00001917"/>
    </source>
</evidence>
<dbReference type="GO" id="GO:0008670">
    <property type="term" value="F:2,4-dienoyl-CoA reductase (NADPH) activity"/>
    <property type="evidence" value="ECO:0007669"/>
    <property type="project" value="TreeGrafter"/>
</dbReference>